<name>A0AA38XQ00_9EURO</name>
<accession>A0AA38XQ00</accession>
<dbReference type="PANTHER" id="PTHR48081:SF8">
    <property type="entry name" value="ALPHA_BETA HYDROLASE FOLD-3 DOMAIN-CONTAINING PROTEIN-RELATED"/>
    <property type="match status" value="1"/>
</dbReference>
<reference evidence="3" key="1">
    <citation type="submission" date="2022-10" db="EMBL/GenBank/DDBJ databases">
        <title>Culturing micro-colonial fungi from biological soil crusts in the Mojave desert and describing Neophaeococcomyces mojavensis, and introducing the new genera and species Taxawa tesnikishii.</title>
        <authorList>
            <person name="Kurbessoian T."/>
            <person name="Stajich J.E."/>
        </authorList>
    </citation>
    <scope>NUCLEOTIDE SEQUENCE</scope>
    <source>
        <strain evidence="3">TK_41</strain>
    </source>
</reference>
<dbReference type="Proteomes" id="UP001172673">
    <property type="component" value="Unassembled WGS sequence"/>
</dbReference>
<dbReference type="InterPro" id="IPR013094">
    <property type="entry name" value="AB_hydrolase_3"/>
</dbReference>
<gene>
    <name evidence="3" type="ORF">H2200_000797</name>
</gene>
<dbReference type="Pfam" id="PF07859">
    <property type="entry name" value="Abhydrolase_3"/>
    <property type="match status" value="1"/>
</dbReference>
<comment type="caution">
    <text evidence="3">The sequence shown here is derived from an EMBL/GenBank/DDBJ whole genome shotgun (WGS) entry which is preliminary data.</text>
</comment>
<sequence length="423" mass="46346">MADIALEKVNSVDGGFETPSVGEPDGSSGLEQLCKALNMDPHPENELQVPDINFLQVRYEMLKLPVDFTAVPSGTDVNAMRKWINECLLDGPLAKARQTCDIKRRRSTLPVEVKNISVSCSDGKGHHFTIRTYVPRLDEPQEEARPMPVVMMLHGGGWIHGRPEGDEAFSIIFASELRAVILGIDYRLAPEHPFPAALNDCCEALNWVGNPVLDRICTGKQLIVLIQVVQNAAEYNIDPARVVVWGGSAGANLAAALAIKQAKIPLQESRSCLRLVSLAVPVTAHPQAQVTFASNRNIARSHSEELFENCPPVPDVFVKELEKLYDVYTGGPTDPYNPLVSPLMAEVDSRHPPTHVTVAACDYLNLQGLAYAQHLRSSGVEVSEEILPGVPHGFTFPLNADVSKRWLERQIDAFARALAIESS</sequence>
<keyword evidence="1" id="KW-0378">Hydrolase</keyword>
<protein>
    <recommendedName>
        <fullName evidence="2">Alpha/beta hydrolase fold-3 domain-containing protein</fullName>
    </recommendedName>
</protein>
<dbReference type="SUPFAM" id="SSF53474">
    <property type="entry name" value="alpha/beta-Hydrolases"/>
    <property type="match status" value="1"/>
</dbReference>
<evidence type="ECO:0000313" key="3">
    <source>
        <dbReference type="EMBL" id="KAJ9617076.1"/>
    </source>
</evidence>
<dbReference type="PANTHER" id="PTHR48081">
    <property type="entry name" value="AB HYDROLASE SUPERFAMILY PROTEIN C4A8.06C"/>
    <property type="match status" value="1"/>
</dbReference>
<dbReference type="InterPro" id="IPR029058">
    <property type="entry name" value="AB_hydrolase_fold"/>
</dbReference>
<proteinExistence type="predicted"/>
<feature type="domain" description="Alpha/beta hydrolase fold-3" evidence="2">
    <location>
        <begin position="150"/>
        <end position="395"/>
    </location>
</feature>
<dbReference type="EMBL" id="JAPDRK010000001">
    <property type="protein sequence ID" value="KAJ9617076.1"/>
    <property type="molecule type" value="Genomic_DNA"/>
</dbReference>
<dbReference type="GO" id="GO:0016787">
    <property type="term" value="F:hydrolase activity"/>
    <property type="evidence" value="ECO:0007669"/>
    <property type="project" value="UniProtKB-KW"/>
</dbReference>
<organism evidence="3 4">
    <name type="scientific">Cladophialophora chaetospira</name>
    <dbReference type="NCBI Taxonomy" id="386627"/>
    <lineage>
        <taxon>Eukaryota</taxon>
        <taxon>Fungi</taxon>
        <taxon>Dikarya</taxon>
        <taxon>Ascomycota</taxon>
        <taxon>Pezizomycotina</taxon>
        <taxon>Eurotiomycetes</taxon>
        <taxon>Chaetothyriomycetidae</taxon>
        <taxon>Chaetothyriales</taxon>
        <taxon>Herpotrichiellaceae</taxon>
        <taxon>Cladophialophora</taxon>
    </lineage>
</organism>
<evidence type="ECO:0000256" key="1">
    <source>
        <dbReference type="ARBA" id="ARBA00022801"/>
    </source>
</evidence>
<dbReference type="Gene3D" id="3.40.50.1820">
    <property type="entry name" value="alpha/beta hydrolase"/>
    <property type="match status" value="1"/>
</dbReference>
<evidence type="ECO:0000259" key="2">
    <source>
        <dbReference type="Pfam" id="PF07859"/>
    </source>
</evidence>
<dbReference type="InterPro" id="IPR050300">
    <property type="entry name" value="GDXG_lipolytic_enzyme"/>
</dbReference>
<keyword evidence="4" id="KW-1185">Reference proteome</keyword>
<evidence type="ECO:0000313" key="4">
    <source>
        <dbReference type="Proteomes" id="UP001172673"/>
    </source>
</evidence>
<dbReference type="AlphaFoldDB" id="A0AA38XQ00"/>